<dbReference type="NCBIfam" id="TIGR02473">
    <property type="entry name" value="flagell_FliJ"/>
    <property type="match status" value="1"/>
</dbReference>
<dbReference type="GO" id="GO:0015031">
    <property type="term" value="P:protein transport"/>
    <property type="evidence" value="ECO:0007669"/>
    <property type="project" value="UniProtKB-KW"/>
</dbReference>
<keyword evidence="13" id="KW-1185">Reference proteome</keyword>
<evidence type="ECO:0000256" key="2">
    <source>
        <dbReference type="ARBA" id="ARBA00010004"/>
    </source>
</evidence>
<dbReference type="AlphaFoldDB" id="A0A8J6LJQ9"/>
<keyword evidence="8" id="KW-0653">Protein transport</keyword>
<evidence type="ECO:0000256" key="5">
    <source>
        <dbReference type="ARBA" id="ARBA00022475"/>
    </source>
</evidence>
<keyword evidence="12" id="KW-0282">Flagellum</keyword>
<evidence type="ECO:0000256" key="1">
    <source>
        <dbReference type="ARBA" id="ARBA00004413"/>
    </source>
</evidence>
<feature type="coiled-coil region" evidence="11">
    <location>
        <begin position="85"/>
        <end position="129"/>
    </location>
</feature>
<gene>
    <name evidence="12" type="primary">fliJ</name>
    <name evidence="12" type="ORF">G5B42_11020</name>
</gene>
<dbReference type="GO" id="GO:0009288">
    <property type="term" value="C:bacterial-type flagellum"/>
    <property type="evidence" value="ECO:0007669"/>
    <property type="project" value="InterPro"/>
</dbReference>
<evidence type="ECO:0000256" key="9">
    <source>
        <dbReference type="ARBA" id="ARBA00023136"/>
    </source>
</evidence>
<evidence type="ECO:0000256" key="4">
    <source>
        <dbReference type="ARBA" id="ARBA00022448"/>
    </source>
</evidence>
<keyword evidence="9" id="KW-0472">Membrane</keyword>
<evidence type="ECO:0000256" key="3">
    <source>
        <dbReference type="ARBA" id="ARBA00020392"/>
    </source>
</evidence>
<dbReference type="Pfam" id="PF02050">
    <property type="entry name" value="FliJ"/>
    <property type="match status" value="1"/>
</dbReference>
<keyword evidence="5" id="KW-1003">Cell membrane</keyword>
<evidence type="ECO:0000256" key="6">
    <source>
        <dbReference type="ARBA" id="ARBA00022500"/>
    </source>
</evidence>
<organism evidence="12 13">
    <name type="scientific">Capillibacterium thermochitinicola</name>
    <dbReference type="NCBI Taxonomy" id="2699427"/>
    <lineage>
        <taxon>Bacteria</taxon>
        <taxon>Bacillati</taxon>
        <taxon>Bacillota</taxon>
        <taxon>Capillibacterium</taxon>
    </lineage>
</organism>
<evidence type="ECO:0000256" key="10">
    <source>
        <dbReference type="ARBA" id="ARBA00023225"/>
    </source>
</evidence>
<dbReference type="GO" id="GO:0006935">
    <property type="term" value="P:chemotaxis"/>
    <property type="evidence" value="ECO:0007669"/>
    <property type="project" value="UniProtKB-KW"/>
</dbReference>
<keyword evidence="11" id="KW-0175">Coiled coil</keyword>
<proteinExistence type="inferred from homology"/>
<dbReference type="EMBL" id="JAAKDE010000044">
    <property type="protein sequence ID" value="MBA2134060.1"/>
    <property type="molecule type" value="Genomic_DNA"/>
</dbReference>
<accession>A0A8J6LJQ9</accession>
<evidence type="ECO:0000313" key="13">
    <source>
        <dbReference type="Proteomes" id="UP000657177"/>
    </source>
</evidence>
<keyword evidence="12" id="KW-0969">Cilium</keyword>
<dbReference type="InterPro" id="IPR012823">
    <property type="entry name" value="Flagell_FliJ"/>
</dbReference>
<dbReference type="Proteomes" id="UP000657177">
    <property type="component" value="Unassembled WGS sequence"/>
</dbReference>
<name>A0A8J6LJQ9_9FIRM</name>
<feature type="coiled-coil region" evidence="11">
    <location>
        <begin position="23"/>
        <end position="53"/>
    </location>
</feature>
<dbReference type="InterPro" id="IPR053716">
    <property type="entry name" value="Flag_assembly_chemotaxis_eff"/>
</dbReference>
<evidence type="ECO:0000256" key="8">
    <source>
        <dbReference type="ARBA" id="ARBA00022927"/>
    </source>
</evidence>
<dbReference type="GO" id="GO:0005886">
    <property type="term" value="C:plasma membrane"/>
    <property type="evidence" value="ECO:0007669"/>
    <property type="project" value="UniProtKB-SubCell"/>
</dbReference>
<comment type="subcellular location">
    <subcellularLocation>
        <location evidence="1">Cell membrane</location>
        <topology evidence="1">Peripheral membrane protein</topology>
        <orientation evidence="1">Cytoplasmic side</orientation>
    </subcellularLocation>
</comment>
<keyword evidence="7" id="KW-1005">Bacterial flagellum biogenesis</keyword>
<comment type="caution">
    <text evidence="12">The sequence shown here is derived from an EMBL/GenBank/DDBJ whole genome shotgun (WGS) entry which is preliminary data.</text>
</comment>
<keyword evidence="12" id="KW-0966">Cell projection</keyword>
<dbReference type="GO" id="GO:0044781">
    <property type="term" value="P:bacterial-type flagellum organization"/>
    <property type="evidence" value="ECO:0007669"/>
    <property type="project" value="UniProtKB-KW"/>
</dbReference>
<dbReference type="Gene3D" id="1.10.287.1700">
    <property type="match status" value="1"/>
</dbReference>
<evidence type="ECO:0000313" key="12">
    <source>
        <dbReference type="EMBL" id="MBA2134060.1"/>
    </source>
</evidence>
<evidence type="ECO:0000256" key="7">
    <source>
        <dbReference type="ARBA" id="ARBA00022795"/>
    </source>
</evidence>
<sequence length="143" mass="17293">MSFKFQPILNLRKHHEDQCRTRFKEEQEKLWRIDEELNRLQALKKQREAETEQLSVGVLSLEHLLSGSRYLAYLRRKQKETTARRARQAEEVEKARLSLVQARKETKIMEKLKEKMAQKEVEERLRQEQKTLDEIAISQIYRN</sequence>
<keyword evidence="6" id="KW-0145">Chemotaxis</keyword>
<keyword evidence="4" id="KW-0813">Transport</keyword>
<keyword evidence="10" id="KW-1006">Bacterial flagellum protein export</keyword>
<dbReference type="GO" id="GO:0071973">
    <property type="term" value="P:bacterial-type flagellum-dependent cell motility"/>
    <property type="evidence" value="ECO:0007669"/>
    <property type="project" value="InterPro"/>
</dbReference>
<comment type="similarity">
    <text evidence="2">Belongs to the FliJ family.</text>
</comment>
<evidence type="ECO:0000256" key="11">
    <source>
        <dbReference type="SAM" id="Coils"/>
    </source>
</evidence>
<protein>
    <recommendedName>
        <fullName evidence="3">Flagellar FliJ protein</fullName>
    </recommendedName>
</protein>
<dbReference type="RefSeq" id="WP_181340522.1">
    <property type="nucleotide sequence ID" value="NZ_JAAKDE010000044.1"/>
</dbReference>
<reference evidence="12" key="1">
    <citation type="submission" date="2020-06" db="EMBL/GenBank/DDBJ databases">
        <title>Novel chitinolytic bacterium.</title>
        <authorList>
            <person name="Ungkulpasvich U."/>
            <person name="Kosugi A."/>
            <person name="Uke A."/>
        </authorList>
    </citation>
    <scope>NUCLEOTIDE SEQUENCE</scope>
    <source>
        <strain evidence="12">UUS1-1</strain>
    </source>
</reference>